<dbReference type="SUPFAM" id="SSF50022">
    <property type="entry name" value="ISP domain"/>
    <property type="match status" value="1"/>
</dbReference>
<dbReference type="Proteomes" id="UP000640531">
    <property type="component" value="Unassembled WGS sequence"/>
</dbReference>
<accession>A0ABR8FB51</accession>
<dbReference type="Gene3D" id="2.102.10.10">
    <property type="entry name" value="Rieske [2Fe-2S] iron-sulphur domain"/>
    <property type="match status" value="1"/>
</dbReference>
<protein>
    <submittedName>
        <fullName evidence="6">Rieske 2Fe-2S domain-containing protein</fullName>
    </submittedName>
</protein>
<gene>
    <name evidence="6" type="ORF">H6G59_04090</name>
</gene>
<dbReference type="InterPro" id="IPR017941">
    <property type="entry name" value="Rieske_2Fe-2S"/>
</dbReference>
<evidence type="ECO:0000313" key="6">
    <source>
        <dbReference type="EMBL" id="MBD2567090.1"/>
    </source>
</evidence>
<evidence type="ECO:0000256" key="3">
    <source>
        <dbReference type="ARBA" id="ARBA00023004"/>
    </source>
</evidence>
<evidence type="ECO:0000313" key="7">
    <source>
        <dbReference type="Proteomes" id="UP000640531"/>
    </source>
</evidence>
<dbReference type="RefSeq" id="WP_190711873.1">
    <property type="nucleotide sequence ID" value="NZ_JACJST010000002.1"/>
</dbReference>
<name>A0ABR8FB51_9NOST</name>
<proteinExistence type="predicted"/>
<dbReference type="EMBL" id="JACJST010000002">
    <property type="protein sequence ID" value="MBD2567090.1"/>
    <property type="molecule type" value="Genomic_DNA"/>
</dbReference>
<dbReference type="InterPro" id="IPR050584">
    <property type="entry name" value="Cholesterol_7-desaturase"/>
</dbReference>
<keyword evidence="2" id="KW-0479">Metal-binding</keyword>
<evidence type="ECO:0000259" key="5">
    <source>
        <dbReference type="PROSITE" id="PS51296"/>
    </source>
</evidence>
<sequence length="325" mass="36621">METILPGAPWLIAHRSMLGINKPYKVTLNEHDYVLWQNQQGEVFALDNICPHLQAPLSNGWICQDTNAKTYGRSTTIACPFHALKFDGQGRLHNAGKVGSQPLLSPLEIVIKDDCIWSYGGHTPKIPIPDLIPKVSAGMSFLGIAGEKSICGTFLDSISINYDYNHQNGTHRELFGIKANRIPVFEHDGYWAKVVQELDRDDSTWNDILRNPVILTAPKTYTGTLEYAFPALTTFCVDFPIGEVLQVHVLYPETATQTKTFVLVYSKPKHPIFKPLLGRFVLSAVATVVEQDARTIETSYPRQSAKIRLPNEEIMFHAQKLYRQW</sequence>
<evidence type="ECO:0000256" key="4">
    <source>
        <dbReference type="ARBA" id="ARBA00023014"/>
    </source>
</evidence>
<organism evidence="6 7">
    <name type="scientific">Anabaena lutea FACHB-196</name>
    <dbReference type="NCBI Taxonomy" id="2692881"/>
    <lineage>
        <taxon>Bacteria</taxon>
        <taxon>Bacillati</taxon>
        <taxon>Cyanobacteriota</taxon>
        <taxon>Cyanophyceae</taxon>
        <taxon>Nostocales</taxon>
        <taxon>Nostocaceae</taxon>
        <taxon>Anabaena</taxon>
    </lineage>
</organism>
<evidence type="ECO:0000256" key="1">
    <source>
        <dbReference type="ARBA" id="ARBA00022714"/>
    </source>
</evidence>
<keyword evidence="7" id="KW-1185">Reference proteome</keyword>
<dbReference type="Pfam" id="PF00355">
    <property type="entry name" value="Rieske"/>
    <property type="match status" value="1"/>
</dbReference>
<dbReference type="PANTHER" id="PTHR21266:SF57">
    <property type="entry name" value="3-CHLOROBENZOATE-3,4-DIOXYGENASE"/>
    <property type="match status" value="1"/>
</dbReference>
<dbReference type="PROSITE" id="PS51296">
    <property type="entry name" value="RIESKE"/>
    <property type="match status" value="1"/>
</dbReference>
<keyword evidence="4" id="KW-0411">Iron-sulfur</keyword>
<reference evidence="6 7" key="1">
    <citation type="journal article" date="2020" name="ISME J.">
        <title>Comparative genomics reveals insights into cyanobacterial evolution and habitat adaptation.</title>
        <authorList>
            <person name="Chen M.Y."/>
            <person name="Teng W.K."/>
            <person name="Zhao L."/>
            <person name="Hu C.X."/>
            <person name="Zhou Y.K."/>
            <person name="Han B.P."/>
            <person name="Song L.R."/>
            <person name="Shu W.S."/>
        </authorList>
    </citation>
    <scope>NUCLEOTIDE SEQUENCE [LARGE SCALE GENOMIC DNA]</scope>
    <source>
        <strain evidence="6 7">FACHB-196</strain>
    </source>
</reference>
<dbReference type="PANTHER" id="PTHR21266">
    <property type="entry name" value="IRON-SULFUR DOMAIN CONTAINING PROTEIN"/>
    <property type="match status" value="1"/>
</dbReference>
<feature type="domain" description="Rieske" evidence="5">
    <location>
        <begin position="10"/>
        <end position="118"/>
    </location>
</feature>
<comment type="caution">
    <text evidence="6">The sequence shown here is derived from an EMBL/GenBank/DDBJ whole genome shotgun (WGS) entry which is preliminary data.</text>
</comment>
<keyword evidence="1" id="KW-0001">2Fe-2S</keyword>
<dbReference type="InterPro" id="IPR036922">
    <property type="entry name" value="Rieske_2Fe-2S_sf"/>
</dbReference>
<keyword evidence="3" id="KW-0408">Iron</keyword>
<evidence type="ECO:0000256" key="2">
    <source>
        <dbReference type="ARBA" id="ARBA00022723"/>
    </source>
</evidence>